<dbReference type="HOGENOM" id="CLU_059300_0_0_1"/>
<feature type="coiled-coil region" evidence="1">
    <location>
        <begin position="55"/>
        <end position="117"/>
    </location>
</feature>
<dbReference type="EMBL" id="KI299104">
    <property type="protein sequence ID" value="ERZ98026.1"/>
    <property type="molecule type" value="Genomic_DNA"/>
</dbReference>
<evidence type="ECO:0000256" key="1">
    <source>
        <dbReference type="SAM" id="Coils"/>
    </source>
</evidence>
<gene>
    <name evidence="3" type="ORF">GLOINDRAFT_10961</name>
</gene>
<sequence length="290" mass="33995">MSDPAYSQLLDTNQELRSELQDEIFANKSNEKKVRSLVKELEQCYRTISLQDNTIIVHEKEIEKLKSDISDLRKQLRILQQDKKFKDEAGFVQDGRIIELENKVGSLKARIRILINKKISINALGMATANYIVNINKGLDRIENHIRGAGTPMQNPANVIDGIRGSLNTIRVTLQNITAERDQYQNLLNETNERERVLIQQLRDMRNENLRSQRLLDESRAQTDRTARERDNAQGERDLAMLAYNNERQESHCWMFSYRDKNRRVQGLLREKFAKQLLYQRDTNRLQQNI</sequence>
<name>U9SSG8_RHIID</name>
<feature type="region of interest" description="Disordered" evidence="2">
    <location>
        <begin position="210"/>
        <end position="236"/>
    </location>
</feature>
<evidence type="ECO:0000256" key="2">
    <source>
        <dbReference type="SAM" id="MobiDB-lite"/>
    </source>
</evidence>
<organism evidence="3">
    <name type="scientific">Rhizophagus irregularis (strain DAOM 181602 / DAOM 197198 / MUCL 43194)</name>
    <name type="common">Arbuscular mycorrhizal fungus</name>
    <name type="synonym">Glomus intraradices</name>
    <dbReference type="NCBI Taxonomy" id="747089"/>
    <lineage>
        <taxon>Eukaryota</taxon>
        <taxon>Fungi</taxon>
        <taxon>Fungi incertae sedis</taxon>
        <taxon>Mucoromycota</taxon>
        <taxon>Glomeromycotina</taxon>
        <taxon>Glomeromycetes</taxon>
        <taxon>Glomerales</taxon>
        <taxon>Glomeraceae</taxon>
        <taxon>Rhizophagus</taxon>
    </lineage>
</organism>
<accession>U9SSG8</accession>
<proteinExistence type="predicted"/>
<reference evidence="3" key="1">
    <citation type="submission" date="2013-07" db="EMBL/GenBank/DDBJ databases">
        <title>The genome of an arbuscular mycorrhizal fungus provides insights into the evolution of the oldest plant symbiosis.</title>
        <authorList>
            <consortium name="DOE Joint Genome Institute"/>
            <person name="Tisserant E."/>
            <person name="Malbreil M."/>
            <person name="Kuo A."/>
            <person name="Kohler A."/>
            <person name="Symeonidi A."/>
            <person name="Balestrini R."/>
            <person name="Charron P."/>
            <person name="Duensing N."/>
            <person name="Frei-dit-Frey N."/>
            <person name="Gianinazzi-Pearson V."/>
            <person name="Gilbert B."/>
            <person name="Handa Y."/>
            <person name="Hijri M."/>
            <person name="Kaul R."/>
            <person name="Kawaguchi M."/>
            <person name="Krajinski F."/>
            <person name="Lammers P."/>
            <person name="Lapierre D."/>
            <person name="Masclaux F.G."/>
            <person name="Murat C."/>
            <person name="Morin E."/>
            <person name="Ndikumana S."/>
            <person name="Pagni M."/>
            <person name="Petitpierre D."/>
            <person name="Requena N."/>
            <person name="Rosikiewicz P."/>
            <person name="Riley R."/>
            <person name="Saito K."/>
            <person name="San Clemente H."/>
            <person name="Shapiro H."/>
            <person name="van Tuinen D."/>
            <person name="Becard G."/>
            <person name="Bonfante P."/>
            <person name="Paszkowski U."/>
            <person name="Shachar-Hill Y."/>
            <person name="Young J.P."/>
            <person name="Sanders I.R."/>
            <person name="Henrissat B."/>
            <person name="Rensing S.A."/>
            <person name="Grigoriev I.V."/>
            <person name="Corradi N."/>
            <person name="Roux C."/>
            <person name="Martin F."/>
        </authorList>
    </citation>
    <scope>NUCLEOTIDE SEQUENCE</scope>
    <source>
        <strain evidence="3">DAOM 197198</strain>
    </source>
</reference>
<protein>
    <submittedName>
        <fullName evidence="3">Uncharacterized protein</fullName>
    </submittedName>
</protein>
<dbReference type="AlphaFoldDB" id="U9SSG8"/>
<keyword evidence="1" id="KW-0175">Coiled coil</keyword>
<evidence type="ECO:0000313" key="3">
    <source>
        <dbReference type="EMBL" id="ERZ98026.1"/>
    </source>
</evidence>